<evidence type="ECO:0000256" key="4">
    <source>
        <dbReference type="ARBA" id="ARBA00023002"/>
    </source>
</evidence>
<keyword evidence="3 5" id="KW-0732">Signal</keyword>
<dbReference type="InterPro" id="IPR022867">
    <property type="entry name" value="MsrP"/>
</dbReference>
<dbReference type="HOGENOM" id="CLU_045520_0_0_5"/>
<organism evidence="7 8">
    <name type="scientific">Granulibacter bethesdensis (strain ATCC BAA-1260 / CGDNIH1)</name>
    <dbReference type="NCBI Taxonomy" id="391165"/>
    <lineage>
        <taxon>Bacteria</taxon>
        <taxon>Pseudomonadati</taxon>
        <taxon>Pseudomonadota</taxon>
        <taxon>Alphaproteobacteria</taxon>
        <taxon>Acetobacterales</taxon>
        <taxon>Acetobacteraceae</taxon>
        <taxon>Granulibacter</taxon>
    </lineage>
</organism>
<dbReference type="HAMAP" id="MF_01206">
    <property type="entry name" value="MsrP"/>
    <property type="match status" value="1"/>
</dbReference>
<evidence type="ECO:0000256" key="1">
    <source>
        <dbReference type="ARBA" id="ARBA00022505"/>
    </source>
</evidence>
<gene>
    <name evidence="5" type="primary">msrP</name>
    <name evidence="7" type="ordered locus">GbCGDNIH1_1215</name>
</gene>
<comment type="catalytic activity">
    <reaction evidence="5">
        <text>L-methionyl-[protein] + a quinone + H2O = L-methionyl-(S)-S-oxide-[protein] + a quinol</text>
        <dbReference type="Rhea" id="RHEA:51292"/>
        <dbReference type="Rhea" id="RHEA-COMP:12313"/>
        <dbReference type="Rhea" id="RHEA-COMP:12315"/>
        <dbReference type="ChEBI" id="CHEBI:15377"/>
        <dbReference type="ChEBI" id="CHEBI:16044"/>
        <dbReference type="ChEBI" id="CHEBI:24646"/>
        <dbReference type="ChEBI" id="CHEBI:44120"/>
        <dbReference type="ChEBI" id="CHEBI:132124"/>
    </reaction>
</comment>
<dbReference type="NCBIfam" id="NF003767">
    <property type="entry name" value="PRK05363.1"/>
    <property type="match status" value="1"/>
</dbReference>
<dbReference type="Pfam" id="PF00174">
    <property type="entry name" value="Oxidored_molyb"/>
    <property type="match status" value="1"/>
</dbReference>
<keyword evidence="2 5" id="KW-0479">Metal-binding</keyword>
<comment type="subunit">
    <text evidence="5">Heterodimer of a catalytic subunit (MsrP) and a heme-binding subunit (MsrQ).</text>
</comment>
<dbReference type="SUPFAM" id="SSF56524">
    <property type="entry name" value="Oxidoreductase molybdopterin-binding domain"/>
    <property type="match status" value="1"/>
</dbReference>
<feature type="binding site" evidence="5">
    <location>
        <position position="281"/>
    </location>
    <ligand>
        <name>Mo-molybdopterin</name>
        <dbReference type="ChEBI" id="CHEBI:71302"/>
    </ligand>
</feature>
<feature type="binding site" evidence="5">
    <location>
        <begin position="292"/>
        <end position="294"/>
    </location>
    <ligand>
        <name>Mo-molybdopterin</name>
        <dbReference type="ChEBI" id="CHEBI:71302"/>
    </ligand>
</feature>
<dbReference type="GO" id="GO:0042597">
    <property type="term" value="C:periplasmic space"/>
    <property type="evidence" value="ECO:0007669"/>
    <property type="project" value="UniProtKB-SubCell"/>
</dbReference>
<feature type="domain" description="Oxidoreductase molybdopterin-binding" evidence="6">
    <location>
        <begin position="155"/>
        <end position="310"/>
    </location>
</feature>
<dbReference type="InterPro" id="IPR000572">
    <property type="entry name" value="OxRdtase_Mopterin-bd_dom"/>
</dbReference>
<feature type="binding site" evidence="5">
    <location>
        <position position="136"/>
    </location>
    <ligand>
        <name>Mo-molybdopterin</name>
        <dbReference type="ChEBI" id="CHEBI:71302"/>
    </ligand>
</feature>
<keyword evidence="4 5" id="KW-0560">Oxidoreductase</keyword>
<evidence type="ECO:0000256" key="2">
    <source>
        <dbReference type="ARBA" id="ARBA00022723"/>
    </source>
</evidence>
<evidence type="ECO:0000256" key="3">
    <source>
        <dbReference type="ARBA" id="ARBA00022729"/>
    </source>
</evidence>
<dbReference type="KEGG" id="gbe:GbCGDNIH1_1215"/>
<comment type="subcellular location">
    <subcellularLocation>
        <location evidence="5">Periplasm</location>
    </subcellularLocation>
    <text evidence="5">Is attached to the inner membrane when interacting with the MsrQ subunit.</text>
</comment>
<dbReference type="GO" id="GO:0030091">
    <property type="term" value="P:protein repair"/>
    <property type="evidence" value="ECO:0007669"/>
    <property type="project" value="UniProtKB-UniRule"/>
</dbReference>
<feature type="binding site" evidence="5">
    <location>
        <position position="276"/>
    </location>
    <ligand>
        <name>Mo-molybdopterin</name>
        <dbReference type="ChEBI" id="CHEBI:71302"/>
    </ligand>
</feature>
<keyword evidence="1 5" id="KW-0500">Molybdenum</keyword>
<dbReference type="GO" id="GO:0043546">
    <property type="term" value="F:molybdopterin cofactor binding"/>
    <property type="evidence" value="ECO:0007669"/>
    <property type="project" value="UniProtKB-UniRule"/>
</dbReference>
<evidence type="ECO:0000259" key="6">
    <source>
        <dbReference type="Pfam" id="PF00174"/>
    </source>
</evidence>
<feature type="binding site" evidence="5">
    <location>
        <position position="228"/>
    </location>
    <ligand>
        <name>Mo-molybdopterin</name>
        <dbReference type="ChEBI" id="CHEBI:71302"/>
    </ligand>
</feature>
<dbReference type="Proteomes" id="UP000001963">
    <property type="component" value="Chromosome"/>
</dbReference>
<comment type="function">
    <text evidence="5">Part of the MsrPQ system that repairs oxidized periplasmic proteins containing methionine sulfoxide residues (Met-O), using respiratory chain electrons. Thus protects these proteins from oxidative-stress damage caused by reactive species of oxygen and chlorine generated by the host defense mechanisms. MsrPQ is essential for the maintenance of envelope integrity under bleach stress, rescuing a wide series of structurally unrelated periplasmic proteins from methionine oxidation. The catalytic subunit MsrP is non-stereospecific, being able to reduce both (R-) and (S-) diastereoisomers of methionine sulfoxide.</text>
</comment>
<keyword evidence="5" id="KW-0574">Periplasm</keyword>
<accession>Q0BST9</accession>
<dbReference type="EC" id="1.8.5.-" evidence="5"/>
<comment type="cofactor">
    <cofactor evidence="5">
        <name>Mo-molybdopterin</name>
        <dbReference type="ChEBI" id="CHEBI:71302"/>
    </cofactor>
    <text evidence="5">Binds 1 Mo-molybdopterin (Mo-MPT) cofactor per subunit.</text>
</comment>
<sequence length="373" mass="41749">MMQVINAITITTMRPAHRRIAISYESIEFHPVNMTAKIVQKLNGTISATQHVQDRIRDPMFITVRPDWAISEASVSPEKNRLSRRSLLRAGLAVPALSTTLYGGPSYAAGSSPASKTDIPSAGRPLSAEKDVLSYNNFYEFGSTKDIVSAAQAMQLHPWSLTIDGMVGKPRTIAFEDLLGKMKVEERIYRHRCVEAWSMTVPWMGFPLADLIALAEPLSGARYVVFKTRMEPDQMPGLAQIWYPWPYTEGLAMDEATHPLAFIATGLYGKPLSPQNGAPLRLVVPWKYGFKSAKSLASISFTDQRPKTFWEQTGPREYGFWANVNPDVSHPRWSQASERLIGSDERVPTLLYNGYAEQVASLYTGRSREKLFM</sequence>
<dbReference type="GO" id="GO:0016672">
    <property type="term" value="F:oxidoreductase activity, acting on a sulfur group of donors, quinone or similar compound as acceptor"/>
    <property type="evidence" value="ECO:0007669"/>
    <property type="project" value="UniProtKB-UniRule"/>
</dbReference>
<dbReference type="EMBL" id="CP000394">
    <property type="protein sequence ID" value="ABI62113.1"/>
    <property type="molecule type" value="Genomic_DNA"/>
</dbReference>
<protein>
    <recommendedName>
        <fullName evidence="5">Protein-methionine-sulfoxide reductase catalytic subunit MsrP</fullName>
        <ecNumber evidence="5">1.8.5.-</ecNumber>
    </recommendedName>
</protein>
<evidence type="ECO:0000256" key="5">
    <source>
        <dbReference type="HAMAP-Rule" id="MF_01206"/>
    </source>
</evidence>
<feature type="binding site" evidence="5">
    <location>
        <position position="193"/>
    </location>
    <ligand>
        <name>Mo-molybdopterin</name>
        <dbReference type="ChEBI" id="CHEBI:71302"/>
    </ligand>
    <ligandPart>
        <name>Mo</name>
        <dbReference type="ChEBI" id="CHEBI:28685"/>
    </ligandPart>
</feature>
<comment type="catalytic activity">
    <reaction evidence="5">
        <text>L-methionyl-[protein] + a quinone + H2O = L-methionyl-(R)-S-oxide-[protein] + a quinol</text>
        <dbReference type="Rhea" id="RHEA:51296"/>
        <dbReference type="Rhea" id="RHEA-COMP:12313"/>
        <dbReference type="Rhea" id="RHEA-COMP:12314"/>
        <dbReference type="ChEBI" id="CHEBI:15377"/>
        <dbReference type="ChEBI" id="CHEBI:16044"/>
        <dbReference type="ChEBI" id="CHEBI:24646"/>
        <dbReference type="ChEBI" id="CHEBI:45764"/>
        <dbReference type="ChEBI" id="CHEBI:132124"/>
    </reaction>
</comment>
<keyword evidence="8" id="KW-1185">Reference proteome</keyword>
<dbReference type="PANTHER" id="PTHR43032">
    <property type="entry name" value="PROTEIN-METHIONINE-SULFOXIDE REDUCTASE"/>
    <property type="match status" value="1"/>
</dbReference>
<reference evidence="7 8" key="1">
    <citation type="journal article" date="2007" name="J. Bacteriol.">
        <title>Genome sequence analysis of the emerging human pathogenic acetic acid bacterium Granulibacter bethesdensis.</title>
        <authorList>
            <person name="Greenberg D.E."/>
            <person name="Porcella S.F."/>
            <person name="Zelazny A.M."/>
            <person name="Virtaneva K."/>
            <person name="Sturdevant D.E."/>
            <person name="Kupko J.J.III."/>
            <person name="Barbian K.D."/>
            <person name="Babar A."/>
            <person name="Dorward D.W."/>
            <person name="Holland S.M."/>
        </authorList>
    </citation>
    <scope>NUCLEOTIDE SEQUENCE [LARGE SCALE GENOMIC DNA]</scope>
    <source>
        <strain evidence="8">ATCC BAA-1260 / CGDNIH1</strain>
    </source>
</reference>
<dbReference type="Gene3D" id="3.90.420.10">
    <property type="entry name" value="Oxidoreductase, molybdopterin-binding domain"/>
    <property type="match status" value="1"/>
</dbReference>
<dbReference type="PANTHER" id="PTHR43032:SF3">
    <property type="entry name" value="PROTEIN-METHIONINE-SULFOXIDE REDUCTASE CATALYTIC SUBUNIT MSRP"/>
    <property type="match status" value="1"/>
</dbReference>
<proteinExistence type="inferred from homology"/>
<dbReference type="GO" id="GO:0046872">
    <property type="term" value="F:metal ion binding"/>
    <property type="evidence" value="ECO:0007669"/>
    <property type="project" value="UniProtKB-KW"/>
</dbReference>
<name>Q0BST9_GRABC</name>
<evidence type="ECO:0000313" key="8">
    <source>
        <dbReference type="Proteomes" id="UP000001963"/>
    </source>
</evidence>
<dbReference type="STRING" id="391165.GbCGDNIH1_1215"/>
<comment type="similarity">
    <text evidence="5">Belongs to the MsrP family.</text>
</comment>
<evidence type="ECO:0000313" key="7">
    <source>
        <dbReference type="EMBL" id="ABI62113.1"/>
    </source>
</evidence>
<feature type="binding site" evidence="5">
    <location>
        <begin position="139"/>
        <end position="140"/>
    </location>
    <ligand>
        <name>Mo-molybdopterin</name>
        <dbReference type="ChEBI" id="CHEBI:71302"/>
    </ligand>
</feature>
<dbReference type="AlphaFoldDB" id="Q0BST9"/>
<dbReference type="InterPro" id="IPR036374">
    <property type="entry name" value="OxRdtase_Mopterin-bd_sf"/>
</dbReference>
<dbReference type="eggNOG" id="COG2041">
    <property type="taxonomic scope" value="Bacteria"/>
</dbReference>